<evidence type="ECO:0000313" key="1">
    <source>
        <dbReference type="EMBL" id="KNE91839.1"/>
    </source>
</evidence>
<gene>
    <name evidence="1" type="ORF">PSTG_14745</name>
</gene>
<proteinExistence type="predicted"/>
<sequence>MHKEKYYFKFSNSFSLERKAKNLRRLAAVYVGKKSAGFKVVHGLLDRVMAMLEISWSEDGSSNPLSSKRGQYRIEESNC</sequence>
<name>A0A0L0UYK6_9BASI</name>
<dbReference type="AlphaFoldDB" id="A0A0L0UYK6"/>
<keyword evidence="2" id="KW-1185">Reference proteome</keyword>
<reference evidence="2" key="1">
    <citation type="submission" date="2014-03" db="EMBL/GenBank/DDBJ databases">
        <title>The Genome Sequence of Puccinia striiformis f. sp. tritici PST-78.</title>
        <authorList>
            <consortium name="The Broad Institute Genome Sequencing Platform"/>
            <person name="Cuomo C."/>
            <person name="Hulbert S."/>
            <person name="Chen X."/>
            <person name="Walker B."/>
            <person name="Young S.K."/>
            <person name="Zeng Q."/>
            <person name="Gargeya S."/>
            <person name="Fitzgerald M."/>
            <person name="Haas B."/>
            <person name="Abouelleil A."/>
            <person name="Alvarado L."/>
            <person name="Arachchi H.M."/>
            <person name="Berlin A.M."/>
            <person name="Chapman S.B."/>
            <person name="Goldberg J."/>
            <person name="Griggs A."/>
            <person name="Gujja S."/>
            <person name="Hansen M."/>
            <person name="Howarth C."/>
            <person name="Imamovic A."/>
            <person name="Larimer J."/>
            <person name="McCowan C."/>
            <person name="Montmayeur A."/>
            <person name="Murphy C."/>
            <person name="Neiman D."/>
            <person name="Pearson M."/>
            <person name="Priest M."/>
            <person name="Roberts A."/>
            <person name="Saif S."/>
            <person name="Shea T."/>
            <person name="Sisk P."/>
            <person name="Sykes S."/>
            <person name="Wortman J."/>
            <person name="Nusbaum C."/>
            <person name="Birren B."/>
        </authorList>
    </citation>
    <scope>NUCLEOTIDE SEQUENCE [LARGE SCALE GENOMIC DNA]</scope>
    <source>
        <strain evidence="2">race PST-78</strain>
    </source>
</reference>
<dbReference type="EMBL" id="AJIL01000186">
    <property type="protein sequence ID" value="KNE91839.1"/>
    <property type="molecule type" value="Genomic_DNA"/>
</dbReference>
<protein>
    <submittedName>
        <fullName evidence="1">Uncharacterized protein</fullName>
    </submittedName>
</protein>
<dbReference type="Gene3D" id="3.30.930.10">
    <property type="entry name" value="Bira Bifunctional Protein, Domain 2"/>
    <property type="match status" value="1"/>
</dbReference>
<dbReference type="InterPro" id="IPR045060">
    <property type="entry name" value="Phe-tRNA-ligase_IIc_bsu"/>
</dbReference>
<dbReference type="GO" id="GO:0009328">
    <property type="term" value="C:phenylalanine-tRNA ligase complex"/>
    <property type="evidence" value="ECO:0007669"/>
    <property type="project" value="TreeGrafter"/>
</dbReference>
<accession>A0A0L0UYK6</accession>
<dbReference type="PANTHER" id="PTHR10947:SF0">
    <property type="entry name" value="PHENYLALANINE--TRNA LIGASE BETA SUBUNIT"/>
    <property type="match status" value="1"/>
</dbReference>
<dbReference type="GO" id="GO:0004826">
    <property type="term" value="F:phenylalanine-tRNA ligase activity"/>
    <property type="evidence" value="ECO:0007669"/>
    <property type="project" value="InterPro"/>
</dbReference>
<dbReference type="InterPro" id="IPR045864">
    <property type="entry name" value="aa-tRNA-synth_II/BPL/LPL"/>
</dbReference>
<comment type="caution">
    <text evidence="1">The sequence shown here is derived from an EMBL/GenBank/DDBJ whole genome shotgun (WGS) entry which is preliminary data.</text>
</comment>
<organism evidence="1 2">
    <name type="scientific">Puccinia striiformis f. sp. tritici PST-78</name>
    <dbReference type="NCBI Taxonomy" id="1165861"/>
    <lineage>
        <taxon>Eukaryota</taxon>
        <taxon>Fungi</taxon>
        <taxon>Dikarya</taxon>
        <taxon>Basidiomycota</taxon>
        <taxon>Pucciniomycotina</taxon>
        <taxon>Pucciniomycetes</taxon>
        <taxon>Pucciniales</taxon>
        <taxon>Pucciniaceae</taxon>
        <taxon>Puccinia</taxon>
    </lineage>
</organism>
<dbReference type="Proteomes" id="UP000054564">
    <property type="component" value="Unassembled WGS sequence"/>
</dbReference>
<dbReference type="GO" id="GO:0006432">
    <property type="term" value="P:phenylalanyl-tRNA aminoacylation"/>
    <property type="evidence" value="ECO:0007669"/>
    <property type="project" value="InterPro"/>
</dbReference>
<dbReference type="STRING" id="1165861.A0A0L0UYK6"/>
<evidence type="ECO:0000313" key="2">
    <source>
        <dbReference type="Proteomes" id="UP000054564"/>
    </source>
</evidence>
<dbReference type="PANTHER" id="PTHR10947">
    <property type="entry name" value="PHENYLALANYL-TRNA SYNTHETASE BETA CHAIN AND LEUCINE-RICH REPEAT-CONTAINING PROTEIN 47"/>
    <property type="match status" value="1"/>
</dbReference>